<accession>A0AAD9HBN0</accession>
<proteinExistence type="predicted"/>
<dbReference type="AlphaFoldDB" id="A0AAD9HBN0"/>
<evidence type="ECO:0000313" key="1">
    <source>
        <dbReference type="EMBL" id="KAK2025386.1"/>
    </source>
</evidence>
<evidence type="ECO:0000313" key="2">
    <source>
        <dbReference type="Proteomes" id="UP001232148"/>
    </source>
</evidence>
<reference evidence="1" key="1">
    <citation type="submission" date="2021-06" db="EMBL/GenBank/DDBJ databases">
        <title>Comparative genomics, transcriptomics and evolutionary studies reveal genomic signatures of adaptation to plant cell wall in hemibiotrophic fungi.</title>
        <authorList>
            <consortium name="DOE Joint Genome Institute"/>
            <person name="Baroncelli R."/>
            <person name="Diaz J.F."/>
            <person name="Benocci T."/>
            <person name="Peng M."/>
            <person name="Battaglia E."/>
            <person name="Haridas S."/>
            <person name="Andreopoulos W."/>
            <person name="Labutti K."/>
            <person name="Pangilinan J."/>
            <person name="Floch G.L."/>
            <person name="Makela M.R."/>
            <person name="Henrissat B."/>
            <person name="Grigoriev I.V."/>
            <person name="Crouch J.A."/>
            <person name="De Vries R.P."/>
            <person name="Sukno S.A."/>
            <person name="Thon M.R."/>
        </authorList>
    </citation>
    <scope>NUCLEOTIDE SEQUENCE</scope>
    <source>
        <strain evidence="1">MAFF235873</strain>
    </source>
</reference>
<sequence>MYIDRIGLHSVGAICLPTYPFVGLLPRGSCSSTCDEPARPGPIHSPSSSASSSSSIALYLYLSRICQAPNQGTGTHCHPGCPPPLLGR</sequence>
<dbReference type="Proteomes" id="UP001232148">
    <property type="component" value="Unassembled WGS sequence"/>
</dbReference>
<comment type="caution">
    <text evidence="1">The sequence shown here is derived from an EMBL/GenBank/DDBJ whole genome shotgun (WGS) entry which is preliminary data.</text>
</comment>
<dbReference type="EMBL" id="MU842938">
    <property type="protein sequence ID" value="KAK2025386.1"/>
    <property type="molecule type" value="Genomic_DNA"/>
</dbReference>
<protein>
    <submittedName>
        <fullName evidence="1">Uncharacterized protein</fullName>
    </submittedName>
</protein>
<organism evidence="1 2">
    <name type="scientific">Colletotrichum zoysiae</name>
    <dbReference type="NCBI Taxonomy" id="1216348"/>
    <lineage>
        <taxon>Eukaryota</taxon>
        <taxon>Fungi</taxon>
        <taxon>Dikarya</taxon>
        <taxon>Ascomycota</taxon>
        <taxon>Pezizomycotina</taxon>
        <taxon>Sordariomycetes</taxon>
        <taxon>Hypocreomycetidae</taxon>
        <taxon>Glomerellales</taxon>
        <taxon>Glomerellaceae</taxon>
        <taxon>Colletotrichum</taxon>
        <taxon>Colletotrichum graminicola species complex</taxon>
    </lineage>
</organism>
<gene>
    <name evidence="1" type="ORF">LX32DRAFT_62018</name>
</gene>
<name>A0AAD9HBN0_9PEZI</name>
<keyword evidence="2" id="KW-1185">Reference proteome</keyword>